<reference evidence="1" key="2">
    <citation type="submission" date="2020-05" db="UniProtKB">
        <authorList>
            <consortium name="EnsemblMetazoa"/>
        </authorList>
    </citation>
    <scope>IDENTIFICATION</scope>
    <source>
        <strain evidence="1">IAEA</strain>
    </source>
</reference>
<evidence type="ECO:0000313" key="2">
    <source>
        <dbReference type="Proteomes" id="UP000092445"/>
    </source>
</evidence>
<name>A0A1A9Z5F4_GLOPL</name>
<dbReference type="VEuPathDB" id="VectorBase:GPAI004441"/>
<reference evidence="2" key="1">
    <citation type="submission" date="2014-03" db="EMBL/GenBank/DDBJ databases">
        <authorList>
            <person name="Aksoy S."/>
            <person name="Warren W."/>
            <person name="Wilson R.K."/>
        </authorList>
    </citation>
    <scope>NUCLEOTIDE SEQUENCE [LARGE SCALE GENOMIC DNA]</scope>
    <source>
        <strain evidence="2">IAEA</strain>
    </source>
</reference>
<keyword evidence="2" id="KW-1185">Reference proteome</keyword>
<dbReference type="EnsemblMetazoa" id="GPAI004441-RA">
    <property type="protein sequence ID" value="GPAI004441-PA"/>
    <property type="gene ID" value="GPAI004441"/>
</dbReference>
<dbReference type="AlphaFoldDB" id="A0A1A9Z5F4"/>
<organism evidence="1 2">
    <name type="scientific">Glossina pallidipes</name>
    <name type="common">Tsetse fly</name>
    <dbReference type="NCBI Taxonomy" id="7398"/>
    <lineage>
        <taxon>Eukaryota</taxon>
        <taxon>Metazoa</taxon>
        <taxon>Ecdysozoa</taxon>
        <taxon>Arthropoda</taxon>
        <taxon>Hexapoda</taxon>
        <taxon>Insecta</taxon>
        <taxon>Pterygota</taxon>
        <taxon>Neoptera</taxon>
        <taxon>Endopterygota</taxon>
        <taxon>Diptera</taxon>
        <taxon>Brachycera</taxon>
        <taxon>Muscomorpha</taxon>
        <taxon>Hippoboscoidea</taxon>
        <taxon>Glossinidae</taxon>
        <taxon>Glossina</taxon>
    </lineage>
</organism>
<proteinExistence type="predicted"/>
<evidence type="ECO:0000313" key="1">
    <source>
        <dbReference type="EnsemblMetazoa" id="GPAI004441-PA"/>
    </source>
</evidence>
<protein>
    <submittedName>
        <fullName evidence="1">Uncharacterized protein</fullName>
    </submittedName>
</protein>
<dbReference type="Proteomes" id="UP000092445">
    <property type="component" value="Unassembled WGS sequence"/>
</dbReference>
<sequence>MPHQQRSTHAELMELIGTESTSTPIQPKEILFFSKHLPQPSRAHVEDLIEEKQQSEAFCTCMRFWKRKSSRKMGPPSHHCQILRGLKKSNQNQNISARFVLIKELEEEVVDYNVHGQELEEELVGEALLDYNAHEQELEEELTVKEVVVQECLAQVRYLSSLALTRLTEAGEASKEKHKYDFFNESGRAKPPN</sequence>
<accession>A0A1A9Z5F4</accession>